<keyword evidence="7 8" id="KW-0472">Membrane</keyword>
<evidence type="ECO:0000313" key="9">
    <source>
        <dbReference type="EMBL" id="MCQ9210503.1"/>
    </source>
</evidence>
<dbReference type="EMBL" id="JANHNZ010000008">
    <property type="protein sequence ID" value="MCQ9210503.1"/>
    <property type="molecule type" value="Genomic_DNA"/>
</dbReference>
<evidence type="ECO:0000256" key="1">
    <source>
        <dbReference type="ARBA" id="ARBA00004651"/>
    </source>
</evidence>
<evidence type="ECO:0000256" key="2">
    <source>
        <dbReference type="ARBA" id="ARBA00009773"/>
    </source>
</evidence>
<evidence type="ECO:0000256" key="4">
    <source>
        <dbReference type="ARBA" id="ARBA00022475"/>
    </source>
</evidence>
<evidence type="ECO:0000256" key="5">
    <source>
        <dbReference type="ARBA" id="ARBA00022692"/>
    </source>
</evidence>
<keyword evidence="4" id="KW-1003">Cell membrane</keyword>
<dbReference type="Proteomes" id="UP001059480">
    <property type="component" value="Unassembled WGS sequence"/>
</dbReference>
<name>A0ABT1WPU1_9LACT</name>
<feature type="transmembrane region" description="Helical" evidence="8">
    <location>
        <begin position="267"/>
        <end position="292"/>
    </location>
</feature>
<reference evidence="9" key="3">
    <citation type="journal article" date="2023" name="Microbiol. Resour. Announc.">
        <title>Draft Genome Sequence of Granulicatella sp. Strain S8, Isolated from a Marine Fish, Seriola quinqueradiata.</title>
        <authorList>
            <person name="Lee M."/>
            <person name="Farooq A."/>
            <person name="Jeong J.B."/>
            <person name="Jung M.Y."/>
        </authorList>
    </citation>
    <scope>NUCLEOTIDE SEQUENCE</scope>
    <source>
        <strain evidence="9">S8</strain>
    </source>
</reference>
<dbReference type="InterPro" id="IPR002549">
    <property type="entry name" value="AI-2E-like"/>
</dbReference>
<proteinExistence type="inferred from homology"/>
<reference evidence="9" key="2">
    <citation type="journal article" date="2023" name="Curr. Microbiol.">
        <title>Granulicatella seriolae sp. nov., a Novel Facultative Anaerobe Isolated from Yellowtail Marine Fish.</title>
        <authorList>
            <person name="Lee M."/>
            <person name="Choi Y.J."/>
            <person name="Farooq A."/>
            <person name="Jeong J.B."/>
            <person name="Jung M.Y."/>
        </authorList>
    </citation>
    <scope>NUCLEOTIDE SEQUENCE</scope>
    <source>
        <strain evidence="9">S8</strain>
    </source>
</reference>
<comment type="subcellular location">
    <subcellularLocation>
        <location evidence="1">Cell membrane</location>
        <topology evidence="1">Multi-pass membrane protein</topology>
    </subcellularLocation>
</comment>
<accession>A0ABT1WPU1</accession>
<organism evidence="9 10">
    <name type="scientific">Granulicatella seriolae</name>
    <dbReference type="NCBI Taxonomy" id="2967226"/>
    <lineage>
        <taxon>Bacteria</taxon>
        <taxon>Bacillati</taxon>
        <taxon>Bacillota</taxon>
        <taxon>Bacilli</taxon>
        <taxon>Lactobacillales</taxon>
        <taxon>Carnobacteriaceae</taxon>
        <taxon>Granulicatella</taxon>
    </lineage>
</organism>
<comment type="caution">
    <text evidence="9">The sequence shown here is derived from an EMBL/GenBank/DDBJ whole genome shotgun (WGS) entry which is preliminary data.</text>
</comment>
<feature type="transmembrane region" description="Helical" evidence="8">
    <location>
        <begin position="330"/>
        <end position="363"/>
    </location>
</feature>
<evidence type="ECO:0000256" key="6">
    <source>
        <dbReference type="ARBA" id="ARBA00022989"/>
    </source>
</evidence>
<evidence type="ECO:0000313" key="10">
    <source>
        <dbReference type="Proteomes" id="UP001059480"/>
    </source>
</evidence>
<protein>
    <submittedName>
        <fullName evidence="9">AI-2E family transporter</fullName>
    </submittedName>
</protein>
<evidence type="ECO:0000256" key="7">
    <source>
        <dbReference type="ARBA" id="ARBA00023136"/>
    </source>
</evidence>
<feature type="transmembrane region" description="Helical" evidence="8">
    <location>
        <begin position="178"/>
        <end position="197"/>
    </location>
</feature>
<keyword evidence="10" id="KW-1185">Reference proteome</keyword>
<dbReference type="RefSeq" id="WP_256945611.1">
    <property type="nucleotide sequence ID" value="NZ_JANHNZ010000008.1"/>
</dbReference>
<evidence type="ECO:0000256" key="3">
    <source>
        <dbReference type="ARBA" id="ARBA00022448"/>
    </source>
</evidence>
<dbReference type="Pfam" id="PF01594">
    <property type="entry name" value="AI-2E_transport"/>
    <property type="match status" value="1"/>
</dbReference>
<feature type="transmembrane region" description="Helical" evidence="8">
    <location>
        <begin position="240"/>
        <end position="261"/>
    </location>
</feature>
<keyword evidence="5 8" id="KW-0812">Transmembrane</keyword>
<dbReference type="PANTHER" id="PTHR21716">
    <property type="entry name" value="TRANSMEMBRANE PROTEIN"/>
    <property type="match status" value="1"/>
</dbReference>
<comment type="similarity">
    <text evidence="2">Belongs to the autoinducer-2 exporter (AI-2E) (TC 2.A.86) family.</text>
</comment>
<feature type="transmembrane region" description="Helical" evidence="8">
    <location>
        <begin position="31"/>
        <end position="58"/>
    </location>
</feature>
<keyword evidence="3" id="KW-0813">Transport</keyword>
<dbReference type="PANTHER" id="PTHR21716:SF53">
    <property type="entry name" value="PERMEASE PERM-RELATED"/>
    <property type="match status" value="1"/>
</dbReference>
<evidence type="ECO:0000256" key="8">
    <source>
        <dbReference type="SAM" id="Phobius"/>
    </source>
</evidence>
<sequence>MKFKKPYLIAILLTALAFFLVIKYWDPAMALVIAVLGAISPLIIGGVIAYIVNILMTAYEKLYTKWIKAPALLKFKRPISLVLAFISFVLFLFLFLALIIPELVRSVQTLLSIDPKAIVDSFSWLQNNELFGQYYERIASSISIDQTEMQKRAVEAFQQVLTGVGGVMTTLVTTLTSVFSTVVTLIISVVFSIYILSSKETLGRQIKTLLTTYVPSLYSGIKYVTDIVNDSFRNFFIGQLLEAIIVGVLCYIGMLIFKFPFSATVSVLVGFSALIPMAGAYIGAILGALMILTTSPIQALLFLVYITILQQMEGNIVYPRVVGNSIGLPGIWVLAAVTIGGSLYGIVGMLLSVPLAAALYKLLRNDVAKRKDKGEEVVVEDVTDTTATS</sequence>
<feature type="transmembrane region" description="Helical" evidence="8">
    <location>
        <begin position="7"/>
        <end position="25"/>
    </location>
</feature>
<gene>
    <name evidence="9" type="ORF">NPA36_08055</name>
</gene>
<keyword evidence="6 8" id="KW-1133">Transmembrane helix</keyword>
<reference evidence="9" key="1">
    <citation type="submission" date="2022-07" db="EMBL/GenBank/DDBJ databases">
        <authorList>
            <person name="Jung M.-Y."/>
            <person name="Lee M."/>
        </authorList>
    </citation>
    <scope>NUCLEOTIDE SEQUENCE</scope>
    <source>
        <strain evidence="9">S8</strain>
    </source>
</reference>
<feature type="transmembrane region" description="Helical" evidence="8">
    <location>
        <begin position="79"/>
        <end position="100"/>
    </location>
</feature>